<reference evidence="2 3" key="1">
    <citation type="journal article" date="2018" name="PLoS Genet.">
        <title>Population sequencing reveals clonal diversity and ancestral inbreeding in the grapevine cultivar Chardonnay.</title>
        <authorList>
            <person name="Roach M.J."/>
            <person name="Johnson D.L."/>
            <person name="Bohlmann J."/>
            <person name="van Vuuren H.J."/>
            <person name="Jones S.J."/>
            <person name="Pretorius I.S."/>
            <person name="Schmidt S.A."/>
            <person name="Borneman A.R."/>
        </authorList>
    </citation>
    <scope>NUCLEOTIDE SEQUENCE [LARGE SCALE GENOMIC DNA]</scope>
    <source>
        <strain evidence="3">cv. Chardonnay</strain>
        <tissue evidence="2">Leaf</tissue>
    </source>
</reference>
<dbReference type="Proteomes" id="UP000288805">
    <property type="component" value="Unassembled WGS sequence"/>
</dbReference>
<feature type="region of interest" description="Disordered" evidence="1">
    <location>
        <begin position="151"/>
        <end position="174"/>
    </location>
</feature>
<evidence type="ECO:0000313" key="3">
    <source>
        <dbReference type="Proteomes" id="UP000288805"/>
    </source>
</evidence>
<gene>
    <name evidence="2" type="ORF">CK203_062643</name>
</gene>
<name>A0A438GBP6_VITVI</name>
<dbReference type="EMBL" id="QGNW01000489">
    <property type="protein sequence ID" value="RVW69643.1"/>
    <property type="molecule type" value="Genomic_DNA"/>
</dbReference>
<protein>
    <submittedName>
        <fullName evidence="2">Uncharacterized protein</fullName>
    </submittedName>
</protein>
<comment type="caution">
    <text evidence="2">The sequence shown here is derived from an EMBL/GenBank/DDBJ whole genome shotgun (WGS) entry which is preliminary data.</text>
</comment>
<proteinExistence type="predicted"/>
<feature type="compositionally biased region" description="Basic and acidic residues" evidence="1">
    <location>
        <begin position="31"/>
        <end position="45"/>
    </location>
</feature>
<evidence type="ECO:0000256" key="1">
    <source>
        <dbReference type="SAM" id="MobiDB-lite"/>
    </source>
</evidence>
<accession>A0A438GBP6</accession>
<feature type="region of interest" description="Disordered" evidence="1">
    <location>
        <begin position="1"/>
        <end position="60"/>
    </location>
</feature>
<sequence length="174" mass="18862">MYMEPAVGSSVGEAEDLRDKPCPGNEAGDCPAERGGPRPAREGRRNCGTKSSQDHPALVGHELSPKDYIDAIFEALPSEYDTFITSINSNIDSYTIDESWNTGKKKFGDFSNNPFGGFDSQYGQGQGFFSSPSSFRGNLNFTFNKNSHNCKRGRGNGQFGGRGRHGSQYGGRGS</sequence>
<evidence type="ECO:0000313" key="2">
    <source>
        <dbReference type="EMBL" id="RVW69643.1"/>
    </source>
</evidence>
<organism evidence="2 3">
    <name type="scientific">Vitis vinifera</name>
    <name type="common">Grape</name>
    <dbReference type="NCBI Taxonomy" id="29760"/>
    <lineage>
        <taxon>Eukaryota</taxon>
        <taxon>Viridiplantae</taxon>
        <taxon>Streptophyta</taxon>
        <taxon>Embryophyta</taxon>
        <taxon>Tracheophyta</taxon>
        <taxon>Spermatophyta</taxon>
        <taxon>Magnoliopsida</taxon>
        <taxon>eudicotyledons</taxon>
        <taxon>Gunneridae</taxon>
        <taxon>Pentapetalae</taxon>
        <taxon>rosids</taxon>
        <taxon>Vitales</taxon>
        <taxon>Vitaceae</taxon>
        <taxon>Viteae</taxon>
        <taxon>Vitis</taxon>
    </lineage>
</organism>
<dbReference type="AlphaFoldDB" id="A0A438GBP6"/>